<dbReference type="PANTHER" id="PTHR33826:SF2">
    <property type="entry name" value="HYDROXYPROLINE-RICH GLYCOPROTEIN FAMILY PROTEIN"/>
    <property type="match status" value="1"/>
</dbReference>
<feature type="transmembrane region" description="Helical" evidence="2">
    <location>
        <begin position="39"/>
        <end position="61"/>
    </location>
</feature>
<reference evidence="4" key="1">
    <citation type="submission" date="2016-06" db="EMBL/GenBank/DDBJ databases">
        <title>Parallel loss of symbiosis genes in relatives of nitrogen-fixing non-legume Parasponia.</title>
        <authorList>
            <person name="Van Velzen R."/>
            <person name="Holmer R."/>
            <person name="Bu F."/>
            <person name="Rutten L."/>
            <person name="Van Zeijl A."/>
            <person name="Liu W."/>
            <person name="Santuari L."/>
            <person name="Cao Q."/>
            <person name="Sharma T."/>
            <person name="Shen D."/>
            <person name="Roswanjaya Y."/>
            <person name="Wardhani T."/>
            <person name="Kalhor M.S."/>
            <person name="Jansen J."/>
            <person name="Van den Hoogen J."/>
            <person name="Gungor B."/>
            <person name="Hartog M."/>
            <person name="Hontelez J."/>
            <person name="Verver J."/>
            <person name="Yang W.-C."/>
            <person name="Schijlen E."/>
            <person name="Repin R."/>
            <person name="Schilthuizen M."/>
            <person name="Schranz E."/>
            <person name="Heidstra R."/>
            <person name="Miyata K."/>
            <person name="Fedorova E."/>
            <person name="Kohlen W."/>
            <person name="Bisseling T."/>
            <person name="Smit S."/>
            <person name="Geurts R."/>
        </authorList>
    </citation>
    <scope>NUCLEOTIDE SEQUENCE [LARGE SCALE GENOMIC DNA]</scope>
    <source>
        <strain evidence="4">cv. RG33-2</strain>
    </source>
</reference>
<feature type="region of interest" description="Disordered" evidence="1">
    <location>
        <begin position="1"/>
        <end position="25"/>
    </location>
</feature>
<sequence>MGKAEEDQIPVSNTGAEYSGHPNSPTRFGCRCAWIRRLIGLKCVFVLLLSAAVFLSAIFWLPPFLQFADQADLDLDSKFRGWDFIDFVVEQMQV</sequence>
<dbReference type="InParanoid" id="A0A2P5B5M2"/>
<evidence type="ECO:0000313" key="3">
    <source>
        <dbReference type="EMBL" id="PON44080.1"/>
    </source>
</evidence>
<keyword evidence="2" id="KW-0812">Transmembrane</keyword>
<comment type="caution">
    <text evidence="3">The sequence shown here is derived from an EMBL/GenBank/DDBJ whole genome shotgun (WGS) entry which is preliminary data.</text>
</comment>
<protein>
    <submittedName>
        <fullName evidence="3">Uncharacterized protein</fullName>
    </submittedName>
</protein>
<accession>A0A2P5B5M2</accession>
<evidence type="ECO:0000256" key="2">
    <source>
        <dbReference type="SAM" id="Phobius"/>
    </source>
</evidence>
<dbReference type="AlphaFoldDB" id="A0A2P5B5M2"/>
<gene>
    <name evidence="3" type="ORF">TorRG33x02_332140</name>
</gene>
<evidence type="ECO:0000313" key="4">
    <source>
        <dbReference type="Proteomes" id="UP000237000"/>
    </source>
</evidence>
<organism evidence="3 4">
    <name type="scientific">Trema orientale</name>
    <name type="common">Charcoal tree</name>
    <name type="synonym">Celtis orientalis</name>
    <dbReference type="NCBI Taxonomy" id="63057"/>
    <lineage>
        <taxon>Eukaryota</taxon>
        <taxon>Viridiplantae</taxon>
        <taxon>Streptophyta</taxon>
        <taxon>Embryophyta</taxon>
        <taxon>Tracheophyta</taxon>
        <taxon>Spermatophyta</taxon>
        <taxon>Magnoliopsida</taxon>
        <taxon>eudicotyledons</taxon>
        <taxon>Gunneridae</taxon>
        <taxon>Pentapetalae</taxon>
        <taxon>rosids</taxon>
        <taxon>fabids</taxon>
        <taxon>Rosales</taxon>
        <taxon>Cannabaceae</taxon>
        <taxon>Trema</taxon>
    </lineage>
</organism>
<dbReference type="OrthoDB" id="10354686at2759"/>
<proteinExistence type="predicted"/>
<keyword evidence="4" id="KW-1185">Reference proteome</keyword>
<feature type="compositionally biased region" description="Polar residues" evidence="1">
    <location>
        <begin position="10"/>
        <end position="25"/>
    </location>
</feature>
<name>A0A2P5B5M2_TREOI</name>
<dbReference type="EMBL" id="JXTC01000602">
    <property type="protein sequence ID" value="PON44080.1"/>
    <property type="molecule type" value="Genomic_DNA"/>
</dbReference>
<evidence type="ECO:0000256" key="1">
    <source>
        <dbReference type="SAM" id="MobiDB-lite"/>
    </source>
</evidence>
<dbReference type="Proteomes" id="UP000237000">
    <property type="component" value="Unassembled WGS sequence"/>
</dbReference>
<keyword evidence="2" id="KW-0472">Membrane</keyword>
<dbReference type="PANTHER" id="PTHR33826">
    <property type="entry name" value="F20B24.21"/>
    <property type="match status" value="1"/>
</dbReference>
<keyword evidence="2" id="KW-1133">Transmembrane helix</keyword>
<dbReference type="STRING" id="63057.A0A2P5B5M2"/>